<feature type="domain" description="GST N-terminal" evidence="1">
    <location>
        <begin position="1"/>
        <end position="73"/>
    </location>
</feature>
<protein>
    <submittedName>
        <fullName evidence="2">Glutathione S-transferase family protein</fullName>
    </submittedName>
</protein>
<dbReference type="Proteomes" id="UP001595617">
    <property type="component" value="Unassembled WGS sequence"/>
</dbReference>
<organism evidence="2 3">
    <name type="scientific">Saccharospirillum mangrovi</name>
    <dbReference type="NCBI Taxonomy" id="2161747"/>
    <lineage>
        <taxon>Bacteria</taxon>
        <taxon>Pseudomonadati</taxon>
        <taxon>Pseudomonadota</taxon>
        <taxon>Gammaproteobacteria</taxon>
        <taxon>Oceanospirillales</taxon>
        <taxon>Saccharospirillaceae</taxon>
        <taxon>Saccharospirillum</taxon>
    </lineage>
</organism>
<keyword evidence="3" id="KW-1185">Reference proteome</keyword>
<evidence type="ECO:0000313" key="3">
    <source>
        <dbReference type="Proteomes" id="UP001595617"/>
    </source>
</evidence>
<evidence type="ECO:0000259" key="1">
    <source>
        <dbReference type="PROSITE" id="PS50404"/>
    </source>
</evidence>
<name>A0ABV7ZWK7_9GAMM</name>
<dbReference type="CDD" id="cd00570">
    <property type="entry name" value="GST_N_family"/>
    <property type="match status" value="1"/>
</dbReference>
<dbReference type="Pfam" id="PF13417">
    <property type="entry name" value="GST_N_3"/>
    <property type="match status" value="1"/>
</dbReference>
<comment type="caution">
    <text evidence="2">The sequence shown here is derived from an EMBL/GenBank/DDBJ whole genome shotgun (WGS) entry which is preliminary data.</text>
</comment>
<dbReference type="Gene3D" id="1.20.1050.10">
    <property type="match status" value="1"/>
</dbReference>
<dbReference type="RefSeq" id="WP_380695636.1">
    <property type="nucleotide sequence ID" value="NZ_JBHRYR010000003.1"/>
</dbReference>
<dbReference type="PROSITE" id="PS50404">
    <property type="entry name" value="GST_NTER"/>
    <property type="match status" value="1"/>
</dbReference>
<proteinExistence type="predicted"/>
<dbReference type="EMBL" id="JBHRYR010000003">
    <property type="protein sequence ID" value="MFC3852948.1"/>
    <property type="molecule type" value="Genomic_DNA"/>
</dbReference>
<accession>A0ABV7ZWK7</accession>
<dbReference type="SUPFAM" id="SSF52833">
    <property type="entry name" value="Thioredoxin-like"/>
    <property type="match status" value="1"/>
</dbReference>
<dbReference type="InterPro" id="IPR036249">
    <property type="entry name" value="Thioredoxin-like_sf"/>
</dbReference>
<sequence length="186" mass="20848">MDLYGSYTSPFVRHCRIALLESGLPFEFHETDYTVSAQKSPSKKVPFLQDDAVKLFDSASILRHIRTRAHQPFMATTEEYDQFLLVNTSLDALVNLFLLGKEGVTPENNGYLARQKARVDSSLAHLNSLPLPSTLPLNDAQLRLACYLGWIRFRDLIDLQPYPNLVQLLTLADTHAAFAETAPPSA</sequence>
<evidence type="ECO:0000313" key="2">
    <source>
        <dbReference type="EMBL" id="MFC3852948.1"/>
    </source>
</evidence>
<reference evidence="3" key="1">
    <citation type="journal article" date="2019" name="Int. J. Syst. Evol. Microbiol.">
        <title>The Global Catalogue of Microorganisms (GCM) 10K type strain sequencing project: providing services to taxonomists for standard genome sequencing and annotation.</title>
        <authorList>
            <consortium name="The Broad Institute Genomics Platform"/>
            <consortium name="The Broad Institute Genome Sequencing Center for Infectious Disease"/>
            <person name="Wu L."/>
            <person name="Ma J."/>
        </authorList>
    </citation>
    <scope>NUCLEOTIDE SEQUENCE [LARGE SCALE GENOMIC DNA]</scope>
    <source>
        <strain evidence="3">IBRC 10765</strain>
    </source>
</reference>
<dbReference type="Gene3D" id="3.40.30.10">
    <property type="entry name" value="Glutaredoxin"/>
    <property type="match status" value="1"/>
</dbReference>
<dbReference type="InterPro" id="IPR004045">
    <property type="entry name" value="Glutathione_S-Trfase_N"/>
</dbReference>
<gene>
    <name evidence="2" type="ORF">ACFOOG_08905</name>
</gene>